<evidence type="ECO:0000313" key="1">
    <source>
        <dbReference type="EMBL" id="MDR5590190.1"/>
    </source>
</evidence>
<name>A0ABU1EP67_9FLAO</name>
<organism evidence="1 2">
    <name type="scientific">Christiangramia sediminicola</name>
    <dbReference type="NCBI Taxonomy" id="3073267"/>
    <lineage>
        <taxon>Bacteria</taxon>
        <taxon>Pseudomonadati</taxon>
        <taxon>Bacteroidota</taxon>
        <taxon>Flavobacteriia</taxon>
        <taxon>Flavobacteriales</taxon>
        <taxon>Flavobacteriaceae</taxon>
        <taxon>Christiangramia</taxon>
    </lineage>
</organism>
<evidence type="ECO:0000313" key="2">
    <source>
        <dbReference type="Proteomes" id="UP001257234"/>
    </source>
</evidence>
<dbReference type="EMBL" id="JAVJIU010000002">
    <property type="protein sequence ID" value="MDR5590190.1"/>
    <property type="molecule type" value="Genomic_DNA"/>
</dbReference>
<proteinExistence type="predicted"/>
<gene>
    <name evidence="1" type="ORF">RE431_06040</name>
</gene>
<protein>
    <submittedName>
        <fullName evidence="1">Uncharacterized protein</fullName>
    </submittedName>
</protein>
<reference evidence="2" key="1">
    <citation type="submission" date="2023-07" db="EMBL/GenBank/DDBJ databases">
        <title>Christiangramia sp. SM2212., a novel bacterium of the family Flavobacteriaceae isolated from the sea sediment.</title>
        <authorList>
            <person name="Wang J."/>
            <person name="Zhang X."/>
        </authorList>
    </citation>
    <scope>NUCLEOTIDE SEQUENCE [LARGE SCALE GENOMIC DNA]</scope>
    <source>
        <strain evidence="2">SM2212</strain>
    </source>
</reference>
<comment type="caution">
    <text evidence="1">The sequence shown here is derived from an EMBL/GenBank/DDBJ whole genome shotgun (WGS) entry which is preliminary data.</text>
</comment>
<sequence>MKKLITLILVAGWVLTSYSQEIIQLDETRVNFDPTAEIVFEDYANGIVKVKEKYQTQFQSDAIAFMKENFDISKFLDAQDGLSGDIVVTARSSKGYLMATYNEDGEIIKNYQKFKDIALPYDIRNQLFSSHQGWTMTSNKYIASGNGEQLDNQKYLVRLERGGEKTKVKLAPSASVRGVASID</sequence>
<keyword evidence="2" id="KW-1185">Reference proteome</keyword>
<accession>A0ABU1EP67</accession>
<dbReference type="RefSeq" id="WP_309561067.1">
    <property type="nucleotide sequence ID" value="NZ_JAVJIU010000002.1"/>
</dbReference>
<dbReference type="Proteomes" id="UP001257234">
    <property type="component" value="Unassembled WGS sequence"/>
</dbReference>